<dbReference type="EMBL" id="PGFS01000001">
    <property type="protein sequence ID" value="MDH4572442.1"/>
    <property type="molecule type" value="Genomic_DNA"/>
</dbReference>
<accession>A0ABT6I4J4</accession>
<evidence type="ECO:0000313" key="1">
    <source>
        <dbReference type="EMBL" id="MDH4572442.1"/>
    </source>
</evidence>
<name>A0ABT6I4J4_9GAMM</name>
<keyword evidence="1" id="KW-0238">DNA-binding</keyword>
<reference evidence="1" key="2">
    <citation type="submission" date="2017-11" db="EMBL/GenBank/DDBJ databases">
        <authorList>
            <person name="Das S.K."/>
        </authorList>
    </citation>
    <scope>NUCLEOTIDE SEQUENCE</scope>
    <source>
        <strain evidence="1">S4-41</strain>
    </source>
</reference>
<evidence type="ECO:0000313" key="2">
    <source>
        <dbReference type="Proteomes" id="UP001162135"/>
    </source>
</evidence>
<keyword evidence="2" id="KW-1185">Reference proteome</keyword>
<dbReference type="Proteomes" id="UP001162135">
    <property type="component" value="Unassembled WGS sequence"/>
</dbReference>
<dbReference type="Gene3D" id="1.10.260.40">
    <property type="entry name" value="lambda repressor-like DNA-binding domains"/>
    <property type="match status" value="1"/>
</dbReference>
<protein>
    <submittedName>
        <fullName evidence="1">DNA-binding protein</fullName>
    </submittedName>
</protein>
<reference evidence="1" key="1">
    <citation type="journal article" date="2015" name="Antonie Van Leeuwenhoek">
        <title>Comparative 16S rRNA signatures and multilocus sequence analysis for the genus Salinicola and description of Salinicola acroporae sp. nov., isolated from coral Acropora digitifera.</title>
        <authorList>
            <person name="Lepcha R.T."/>
            <person name="Poddar A."/>
            <person name="Schumann P."/>
            <person name="Das S.K."/>
        </authorList>
    </citation>
    <scope>NUCLEOTIDE SEQUENCE</scope>
    <source>
        <strain evidence="1">S4-41</strain>
    </source>
</reference>
<proteinExistence type="predicted"/>
<organism evidence="1 2">
    <name type="scientific">Salinicola acroporae</name>
    <dbReference type="NCBI Taxonomy" id="1541440"/>
    <lineage>
        <taxon>Bacteria</taxon>
        <taxon>Pseudomonadati</taxon>
        <taxon>Pseudomonadota</taxon>
        <taxon>Gammaproteobacteria</taxon>
        <taxon>Oceanospirillales</taxon>
        <taxon>Halomonadaceae</taxon>
        <taxon>Salinicola</taxon>
    </lineage>
</organism>
<sequence length="77" mass="8246">MLIDRAGGTNRVARECGLTSGAVSHWLRAGRLPDSDLKGETDYAVKLLALAGLTGEVDVWEVRLLGRRDTAPEKIGA</sequence>
<comment type="caution">
    <text evidence="1">The sequence shown here is derived from an EMBL/GenBank/DDBJ whole genome shotgun (WGS) entry which is preliminary data.</text>
</comment>
<gene>
    <name evidence="1" type="ORF">CUR86_08215</name>
</gene>
<dbReference type="InterPro" id="IPR010982">
    <property type="entry name" value="Lambda_DNA-bd_dom_sf"/>
</dbReference>
<dbReference type="GO" id="GO:0003677">
    <property type="term" value="F:DNA binding"/>
    <property type="evidence" value="ECO:0007669"/>
    <property type="project" value="UniProtKB-KW"/>
</dbReference>